<keyword evidence="1" id="KW-0547">Nucleotide-binding</keyword>
<dbReference type="EMBL" id="LJJB01000007">
    <property type="protein sequence ID" value="KQL48466.1"/>
    <property type="molecule type" value="Genomic_DNA"/>
</dbReference>
<sequence>MKALPIDEILPELIEKLRAHTRAVLVAAPGAGKTTRVPLALRDEPWLAGRRILMLEPRRLAARSSARYMAAALGEQVGQTVGYRVKMDAKVGPSTRIEVITEGVLTRMLQADPGLEDVGLILFDEFHERSLHADLGLALSLQAQSLFREDLRLVVMSATLDASSVAAMMENAPVIVSEGRVFPVQTHYLTRPMEGRLETNIVQLIQQALSEETGDMLVFLPGAGEIRRVETLLRESDLPSSTVLAPLYGALPQEVQDAAIQPGTSGKRKIVLATSIAETSLTVEGVRIVIDSGLMRVPRFSPRTGMTRLETIQVSKASADQRRGRAGRLTPGVCYRMWTLQEDRALTAHTAPEIKEADLTPLALELAAWGVNDPAELSWLDEPPKAALEHAHELLLQLGALDPDKRITSHGRQLAEMPLHPRLGHMIQKAKERGLTGMACELAALLGEKDILRGRKAAHDVDLRLRMETLRSVASRGEAALSGHADYVEVDEGACRRIWQEAAQLKQAWSSSLQKEGAKQSVSLDAIGTLLAEAYPDRIGQRRGNGKYLLRNGRGAAFATDQPLAYAPYIVAAQLDDQGSDSRIMLAASITQTELEGVCDEQVEEETAVWWEKASQSVRARKRTRLGALILREASVAQANQEAVTEALLSGIASEGLGLLPWNRHSRQLQERMLFMHRLDDAWPDVSDDALLETLGEWLGPHAYGCKSRDDLSRLSLTSILESMLSWNQKRELDEHAPTHMVVPSGSRVPIDYNNQEAPILAVRLQELFGWKETPRIGSGRIPLTLQLLSPAHRPVQVTRDLASFWLHTYFEVKKDLKGRYPKHYWPDDPLQAIPTNRTRPRS</sequence>
<reference evidence="7 8" key="1">
    <citation type="submission" date="2015-09" db="EMBL/GenBank/DDBJ databases">
        <title>Genome sequencing project for genomic taxonomy and phylogenomics of Bacillus-like bacteria.</title>
        <authorList>
            <person name="Liu B."/>
            <person name="Wang J."/>
            <person name="Zhu Y."/>
            <person name="Liu G."/>
            <person name="Chen Q."/>
            <person name="Chen Z."/>
            <person name="Lan J."/>
            <person name="Che J."/>
            <person name="Ge C."/>
            <person name="Shi H."/>
            <person name="Pan Z."/>
            <person name="Liu X."/>
        </authorList>
    </citation>
    <scope>NUCLEOTIDE SEQUENCE [LARGE SCALE GENOMIC DNA]</scope>
    <source>
        <strain evidence="7 8">DSM 8552</strain>
    </source>
</reference>
<dbReference type="InterPro" id="IPR007502">
    <property type="entry name" value="Helicase-assoc_dom"/>
</dbReference>
<dbReference type="CDD" id="cd18791">
    <property type="entry name" value="SF2_C_RHA"/>
    <property type="match status" value="1"/>
</dbReference>
<dbReference type="InterPro" id="IPR049614">
    <property type="entry name" value="HrpB_DEXH"/>
</dbReference>
<gene>
    <name evidence="7" type="ORF">AN963_01245</name>
</gene>
<keyword evidence="2" id="KW-0378">Hydrolase</keyword>
<dbReference type="PANTHER" id="PTHR43519">
    <property type="entry name" value="ATP-DEPENDENT RNA HELICASE HRPB"/>
    <property type="match status" value="1"/>
</dbReference>
<dbReference type="PROSITE" id="PS51194">
    <property type="entry name" value="HELICASE_CTER"/>
    <property type="match status" value="1"/>
</dbReference>
<dbReference type="Proteomes" id="UP000051063">
    <property type="component" value="Unassembled WGS sequence"/>
</dbReference>
<dbReference type="Pfam" id="PF00270">
    <property type="entry name" value="DEAD"/>
    <property type="match status" value="1"/>
</dbReference>
<proteinExistence type="predicted"/>
<dbReference type="PANTHER" id="PTHR43519:SF1">
    <property type="entry name" value="ATP-DEPENDENT RNA HELICASE HRPB"/>
    <property type="match status" value="1"/>
</dbReference>
<dbReference type="InterPro" id="IPR048333">
    <property type="entry name" value="HA2_WH"/>
</dbReference>
<dbReference type="InterPro" id="IPR027417">
    <property type="entry name" value="P-loop_NTPase"/>
</dbReference>
<dbReference type="InterPro" id="IPR001650">
    <property type="entry name" value="Helicase_C-like"/>
</dbReference>
<dbReference type="SUPFAM" id="SSF52540">
    <property type="entry name" value="P-loop containing nucleoside triphosphate hydrolases"/>
    <property type="match status" value="2"/>
</dbReference>
<dbReference type="InterPro" id="IPR010225">
    <property type="entry name" value="HrpB"/>
</dbReference>
<dbReference type="SMART" id="SM00490">
    <property type="entry name" value="HELICc"/>
    <property type="match status" value="1"/>
</dbReference>
<dbReference type="SMART" id="SM00847">
    <property type="entry name" value="HA2"/>
    <property type="match status" value="1"/>
</dbReference>
<comment type="caution">
    <text evidence="7">The sequence shown here is derived from an EMBL/GenBank/DDBJ whole genome shotgun (WGS) entry which is preliminary data.</text>
</comment>
<organism evidence="7 8">
    <name type="scientific">Brevibacillus choshinensis</name>
    <dbReference type="NCBI Taxonomy" id="54911"/>
    <lineage>
        <taxon>Bacteria</taxon>
        <taxon>Bacillati</taxon>
        <taxon>Bacillota</taxon>
        <taxon>Bacilli</taxon>
        <taxon>Bacillales</taxon>
        <taxon>Paenibacillaceae</taxon>
        <taxon>Brevibacillus</taxon>
    </lineage>
</organism>
<dbReference type="Gene3D" id="3.40.50.300">
    <property type="entry name" value="P-loop containing nucleotide triphosphate hydrolases"/>
    <property type="match status" value="2"/>
</dbReference>
<dbReference type="Pfam" id="PF08482">
    <property type="entry name" value="HrpB_C"/>
    <property type="match status" value="1"/>
</dbReference>
<feature type="domain" description="Helicase ATP-binding" evidence="5">
    <location>
        <begin position="14"/>
        <end position="178"/>
    </location>
</feature>
<dbReference type="SMART" id="SM00487">
    <property type="entry name" value="DEXDc"/>
    <property type="match status" value="1"/>
</dbReference>
<keyword evidence="8" id="KW-1185">Reference proteome</keyword>
<evidence type="ECO:0000256" key="4">
    <source>
        <dbReference type="ARBA" id="ARBA00022840"/>
    </source>
</evidence>
<evidence type="ECO:0000256" key="1">
    <source>
        <dbReference type="ARBA" id="ARBA00022741"/>
    </source>
</evidence>
<dbReference type="NCBIfam" id="TIGR01970">
    <property type="entry name" value="DEAH_box_HrpB"/>
    <property type="match status" value="1"/>
</dbReference>
<accession>A0ABR5NAB0</accession>
<dbReference type="PIRSF" id="PIRSF005496">
    <property type="entry name" value="ATP_hel_hrpB"/>
    <property type="match status" value="1"/>
</dbReference>
<dbReference type="InterPro" id="IPR013689">
    <property type="entry name" value="RNA_helicase_ATP-dep_HrpB_C"/>
</dbReference>
<dbReference type="Gene3D" id="1.20.120.1080">
    <property type="match status" value="1"/>
</dbReference>
<dbReference type="RefSeq" id="WP_055742750.1">
    <property type="nucleotide sequence ID" value="NZ_LJJB01000007.1"/>
</dbReference>
<feature type="domain" description="Helicase C-terminal" evidence="6">
    <location>
        <begin position="200"/>
        <end position="370"/>
    </location>
</feature>
<evidence type="ECO:0000313" key="8">
    <source>
        <dbReference type="Proteomes" id="UP000051063"/>
    </source>
</evidence>
<keyword evidence="4" id="KW-0067">ATP-binding</keyword>
<evidence type="ECO:0000256" key="2">
    <source>
        <dbReference type="ARBA" id="ARBA00022801"/>
    </source>
</evidence>
<dbReference type="PROSITE" id="PS51192">
    <property type="entry name" value="HELICASE_ATP_BIND_1"/>
    <property type="match status" value="1"/>
</dbReference>
<dbReference type="Pfam" id="PF00271">
    <property type="entry name" value="Helicase_C"/>
    <property type="match status" value="1"/>
</dbReference>
<dbReference type="InterPro" id="IPR014001">
    <property type="entry name" value="Helicase_ATP-bd"/>
</dbReference>
<keyword evidence="3 7" id="KW-0347">Helicase</keyword>
<dbReference type="GO" id="GO:0004386">
    <property type="term" value="F:helicase activity"/>
    <property type="evidence" value="ECO:0007669"/>
    <property type="project" value="UniProtKB-KW"/>
</dbReference>
<dbReference type="CDD" id="cd17990">
    <property type="entry name" value="DEXHc_HrpB"/>
    <property type="match status" value="1"/>
</dbReference>
<dbReference type="Pfam" id="PF04408">
    <property type="entry name" value="WHD_HA2"/>
    <property type="match status" value="1"/>
</dbReference>
<evidence type="ECO:0000259" key="6">
    <source>
        <dbReference type="PROSITE" id="PS51194"/>
    </source>
</evidence>
<protein>
    <submittedName>
        <fullName evidence="7">ATP-dependent helicase</fullName>
    </submittedName>
</protein>
<name>A0ABR5NAB0_BRECH</name>
<evidence type="ECO:0000256" key="3">
    <source>
        <dbReference type="ARBA" id="ARBA00022806"/>
    </source>
</evidence>
<evidence type="ECO:0000259" key="5">
    <source>
        <dbReference type="PROSITE" id="PS51192"/>
    </source>
</evidence>
<evidence type="ECO:0000313" key="7">
    <source>
        <dbReference type="EMBL" id="KQL48466.1"/>
    </source>
</evidence>
<dbReference type="InterPro" id="IPR011545">
    <property type="entry name" value="DEAD/DEAH_box_helicase_dom"/>
</dbReference>